<reference evidence="1 2" key="1">
    <citation type="submission" date="2012-02" db="EMBL/GenBank/DDBJ databases">
        <title>Improved High-Quality Draft Sequence of Rhizobium leguminosarum bv. trifolii WSM597.</title>
        <authorList>
            <consortium name="US DOE Joint Genome Institute"/>
            <person name="Lucas S."/>
            <person name="Han J."/>
            <person name="Lapidus A."/>
            <person name="Cheng J.-F."/>
            <person name="Goodwin L."/>
            <person name="Pitluck S."/>
            <person name="Peters L."/>
            <person name="Ovchinnikova G."/>
            <person name="Held B."/>
            <person name="Detter J.C."/>
            <person name="Han C."/>
            <person name="Tapia R."/>
            <person name="Land M."/>
            <person name="Hauser L."/>
            <person name="Kyrpides N."/>
            <person name="Ivanova N."/>
            <person name="Pagani I."/>
            <person name="Brau L."/>
            <person name="Yates R."/>
            <person name="O'Hara G."/>
            <person name="Rui T."/>
            <person name="Howieson J."/>
            <person name="Reeve W."/>
            <person name="Woyke T."/>
        </authorList>
    </citation>
    <scope>NUCLEOTIDE SEQUENCE [LARGE SCALE GENOMIC DNA]</scope>
    <source>
        <strain evidence="1 2">WSM597</strain>
    </source>
</reference>
<gene>
    <name evidence="1" type="ORF">Rleg9DRAFT_3674</name>
</gene>
<sequence length="241" mass="26432">MINSHVARLPGFTALLCCTLLLSGCGKDELAERKKACADFVKYRVLKESDTQRCSGEEGVFRKAASELVAADLQQLYPAMVDDAKTVSAYAKNDDLASYPALPLHIENPIFVDGSDPIAKSWPATVDLVQVTFDPPSDTNRQWQISGYRAGNPEDTWVLNLDGFGPNESSRIENNCALLSYSSASSGCRARVFIKATSGTDDDLRNLVAVAIELTPPSREEAFQALLENEMIRWRPINGNQ</sequence>
<name>J0H464_RHILT</name>
<dbReference type="OrthoDB" id="8370746at2"/>
<dbReference type="HOGENOM" id="CLU_1151108_0_0_5"/>
<evidence type="ECO:0000313" key="1">
    <source>
        <dbReference type="EMBL" id="EJB04815.1"/>
    </source>
</evidence>
<proteinExistence type="predicted"/>
<accession>J0H464</accession>
<dbReference type="Proteomes" id="UP000005092">
    <property type="component" value="Unassembled WGS sequence"/>
</dbReference>
<organism evidence="1 2">
    <name type="scientific">Rhizobium leguminosarum bv. trifolii WSM597</name>
    <dbReference type="NCBI Taxonomy" id="754764"/>
    <lineage>
        <taxon>Bacteria</taxon>
        <taxon>Pseudomonadati</taxon>
        <taxon>Pseudomonadota</taxon>
        <taxon>Alphaproteobacteria</taxon>
        <taxon>Hyphomicrobiales</taxon>
        <taxon>Rhizobiaceae</taxon>
        <taxon>Rhizobium/Agrobacterium group</taxon>
        <taxon>Rhizobium</taxon>
    </lineage>
</organism>
<protein>
    <submittedName>
        <fullName evidence="1">Uncharacterized protein</fullName>
    </submittedName>
</protein>
<evidence type="ECO:0000313" key="2">
    <source>
        <dbReference type="Proteomes" id="UP000005092"/>
    </source>
</evidence>
<dbReference type="EMBL" id="JH719381">
    <property type="protein sequence ID" value="EJB04815.1"/>
    <property type="molecule type" value="Genomic_DNA"/>
</dbReference>
<dbReference type="RefSeq" id="WP_003589399.1">
    <property type="nucleotide sequence ID" value="NZ_JH719381.1"/>
</dbReference>
<dbReference type="AlphaFoldDB" id="J0H464"/>